<feature type="compositionally biased region" description="Acidic residues" evidence="1">
    <location>
        <begin position="57"/>
        <end position="72"/>
    </location>
</feature>
<dbReference type="Proteomes" id="UP001213681">
    <property type="component" value="Unassembled WGS sequence"/>
</dbReference>
<dbReference type="GeneID" id="81604154"/>
<dbReference type="InterPro" id="IPR006708">
    <property type="entry name" value="Pex19"/>
</dbReference>
<feature type="compositionally biased region" description="Low complexity" evidence="1">
    <location>
        <begin position="15"/>
        <end position="29"/>
    </location>
</feature>
<evidence type="ECO:0000313" key="2">
    <source>
        <dbReference type="EMBL" id="KAJ5439531.1"/>
    </source>
</evidence>
<sequence>MSNPASGSGDHPRDANPATTPAATTVTDNQSGADNAVPAVAESTQKPQVVNPQAGHEEDEDSDFDELDDVLDDFSKPKPAPAPAPAPAATASATQSDPATGITVPDFDEDAFLKQLEKDMANMMANPGAAGPAAADAQDFQSAVDQGADAFAKQLEESGIPPGDFLKQLLADVMAEEGGSADAEGIVKGSSAAPATAATDAEQPENFNDAIQRTIERMKQSGDRATEAATTGDGLDDDVLAQLLKAVEAGASGAGEDGDLTKMFMGMMEQLSNKEMLYEPMKELDGKFGPWIAKSKAEGTVPAEDMERYETQARVVKQIVLKFEEPGYSDGDAKCREYVWERMQEMQAAGSPPEELISNPLMGELGGAGGAPGVPDCPQQ</sequence>
<feature type="region of interest" description="Disordered" evidence="1">
    <location>
        <begin position="346"/>
        <end position="380"/>
    </location>
</feature>
<dbReference type="GO" id="GO:0045046">
    <property type="term" value="P:protein import into peroxisome membrane"/>
    <property type="evidence" value="ECO:0007669"/>
    <property type="project" value="TreeGrafter"/>
</dbReference>
<dbReference type="PANTHER" id="PTHR12774:SF2">
    <property type="entry name" value="PEROXISOMAL BIOGENESIS FACTOR 19"/>
    <property type="match status" value="1"/>
</dbReference>
<proteinExistence type="predicted"/>
<name>A0AAD6BZ86_9EURO</name>
<dbReference type="RefSeq" id="XP_056762760.1">
    <property type="nucleotide sequence ID" value="XM_056913911.1"/>
</dbReference>
<dbReference type="GO" id="GO:0033328">
    <property type="term" value="F:peroxisome membrane targeting sequence binding"/>
    <property type="evidence" value="ECO:0007669"/>
    <property type="project" value="TreeGrafter"/>
</dbReference>
<evidence type="ECO:0000256" key="1">
    <source>
        <dbReference type="SAM" id="MobiDB-lite"/>
    </source>
</evidence>
<dbReference type="Pfam" id="PF04614">
    <property type="entry name" value="Pex19"/>
    <property type="match status" value="1"/>
</dbReference>
<accession>A0AAD6BZ86</accession>
<feature type="compositionally biased region" description="Polar residues" evidence="1">
    <location>
        <begin position="42"/>
        <end position="51"/>
    </location>
</feature>
<gene>
    <name evidence="2" type="ORF">N7458_010529</name>
</gene>
<reference evidence="2" key="1">
    <citation type="submission" date="2022-12" db="EMBL/GenBank/DDBJ databases">
        <authorList>
            <person name="Petersen C."/>
        </authorList>
    </citation>
    <scope>NUCLEOTIDE SEQUENCE</scope>
    <source>
        <strain evidence="2">IBT 16125</strain>
    </source>
</reference>
<feature type="region of interest" description="Disordered" evidence="1">
    <location>
        <begin position="1"/>
        <end position="108"/>
    </location>
</feature>
<dbReference type="GO" id="GO:0005778">
    <property type="term" value="C:peroxisomal membrane"/>
    <property type="evidence" value="ECO:0007669"/>
    <property type="project" value="TreeGrafter"/>
</dbReference>
<dbReference type="EMBL" id="JAPVEA010000008">
    <property type="protein sequence ID" value="KAJ5439531.1"/>
    <property type="molecule type" value="Genomic_DNA"/>
</dbReference>
<keyword evidence="3" id="KW-1185">Reference proteome</keyword>
<evidence type="ECO:0000313" key="3">
    <source>
        <dbReference type="Proteomes" id="UP001213681"/>
    </source>
</evidence>
<dbReference type="Gene3D" id="1.20.120.900">
    <property type="entry name" value="Pex19, mPTS binding domain"/>
    <property type="match status" value="1"/>
</dbReference>
<comment type="caution">
    <text evidence="2">The sequence shown here is derived from an EMBL/GenBank/DDBJ whole genome shotgun (WGS) entry which is preliminary data.</text>
</comment>
<dbReference type="InterPro" id="IPR038322">
    <property type="entry name" value="Pex19_C_sf"/>
</dbReference>
<protein>
    <submittedName>
        <fullName evidence="2">Uncharacterized protein</fullName>
    </submittedName>
</protein>
<dbReference type="PANTHER" id="PTHR12774">
    <property type="entry name" value="PEROXISOMAL BIOGENESIS FACTOR 19"/>
    <property type="match status" value="1"/>
</dbReference>
<dbReference type="AlphaFoldDB" id="A0AAD6BZ86"/>
<reference evidence="2" key="2">
    <citation type="journal article" date="2023" name="IMA Fungus">
        <title>Comparative genomic study of the Penicillium genus elucidates a diverse pangenome and 15 lateral gene transfer events.</title>
        <authorList>
            <person name="Petersen C."/>
            <person name="Sorensen T."/>
            <person name="Nielsen M.R."/>
            <person name="Sondergaard T.E."/>
            <person name="Sorensen J.L."/>
            <person name="Fitzpatrick D.A."/>
            <person name="Frisvad J.C."/>
            <person name="Nielsen K.L."/>
        </authorList>
    </citation>
    <scope>NUCLEOTIDE SEQUENCE</scope>
    <source>
        <strain evidence="2">IBT 16125</strain>
    </source>
</reference>
<organism evidence="2 3">
    <name type="scientific">Penicillium daleae</name>
    <dbReference type="NCBI Taxonomy" id="63821"/>
    <lineage>
        <taxon>Eukaryota</taxon>
        <taxon>Fungi</taxon>
        <taxon>Dikarya</taxon>
        <taxon>Ascomycota</taxon>
        <taxon>Pezizomycotina</taxon>
        <taxon>Eurotiomycetes</taxon>
        <taxon>Eurotiomycetidae</taxon>
        <taxon>Eurotiales</taxon>
        <taxon>Aspergillaceae</taxon>
        <taxon>Penicillium</taxon>
    </lineage>
</organism>